<evidence type="ECO:0000256" key="2">
    <source>
        <dbReference type="ARBA" id="ARBA00022448"/>
    </source>
</evidence>
<feature type="transmembrane region" description="Helical" evidence="9">
    <location>
        <begin position="369"/>
        <end position="390"/>
    </location>
</feature>
<name>B8C9F9_THAPS</name>
<dbReference type="PANTHER" id="PTHR48041:SF91">
    <property type="entry name" value="ABC TRANSPORTER G FAMILY MEMBER 28"/>
    <property type="match status" value="1"/>
</dbReference>
<organism evidence="11 12">
    <name type="scientific">Thalassiosira pseudonana</name>
    <name type="common">Marine diatom</name>
    <name type="synonym">Cyclotella nana</name>
    <dbReference type="NCBI Taxonomy" id="35128"/>
    <lineage>
        <taxon>Eukaryota</taxon>
        <taxon>Sar</taxon>
        <taxon>Stramenopiles</taxon>
        <taxon>Ochrophyta</taxon>
        <taxon>Bacillariophyta</taxon>
        <taxon>Coscinodiscophyceae</taxon>
        <taxon>Thalassiosirophycidae</taxon>
        <taxon>Thalassiosirales</taxon>
        <taxon>Thalassiosiraceae</taxon>
        <taxon>Thalassiosira</taxon>
    </lineage>
</organism>
<feature type="domain" description="ABC transporter" evidence="10">
    <location>
        <begin position="3"/>
        <end position="231"/>
    </location>
</feature>
<evidence type="ECO:0000256" key="4">
    <source>
        <dbReference type="ARBA" id="ARBA00022741"/>
    </source>
</evidence>
<evidence type="ECO:0000313" key="12">
    <source>
        <dbReference type="Proteomes" id="UP000001449"/>
    </source>
</evidence>
<dbReference type="PROSITE" id="PS00211">
    <property type="entry name" value="ABC_TRANSPORTER_1"/>
    <property type="match status" value="1"/>
</dbReference>
<keyword evidence="5" id="KW-0067">ATP-binding</keyword>
<feature type="transmembrane region" description="Helical" evidence="9">
    <location>
        <begin position="475"/>
        <end position="496"/>
    </location>
</feature>
<dbReference type="InterPro" id="IPR017871">
    <property type="entry name" value="ABC_transporter-like_CS"/>
</dbReference>
<dbReference type="RefSeq" id="XP_002292652.1">
    <property type="nucleotide sequence ID" value="XM_002292616.1"/>
</dbReference>
<dbReference type="Gene3D" id="3.40.50.300">
    <property type="entry name" value="P-loop containing nucleotide triphosphate hydrolases"/>
    <property type="match status" value="1"/>
</dbReference>
<evidence type="ECO:0000256" key="1">
    <source>
        <dbReference type="ARBA" id="ARBA00004141"/>
    </source>
</evidence>
<dbReference type="eggNOG" id="KOG0061">
    <property type="taxonomic scope" value="Eukaryota"/>
</dbReference>
<dbReference type="GO" id="GO:0016887">
    <property type="term" value="F:ATP hydrolysis activity"/>
    <property type="evidence" value="ECO:0007669"/>
    <property type="project" value="InterPro"/>
</dbReference>
<dbReference type="HOGENOM" id="CLU_000604_57_10_1"/>
<evidence type="ECO:0000256" key="5">
    <source>
        <dbReference type="ARBA" id="ARBA00022840"/>
    </source>
</evidence>
<feature type="compositionally biased region" description="Polar residues" evidence="8">
    <location>
        <begin position="266"/>
        <end position="287"/>
    </location>
</feature>
<feature type="non-terminal residue" evidence="11">
    <location>
        <position position="497"/>
    </location>
</feature>
<evidence type="ECO:0000256" key="7">
    <source>
        <dbReference type="ARBA" id="ARBA00023136"/>
    </source>
</evidence>
<feature type="non-terminal residue" evidence="11">
    <location>
        <position position="1"/>
    </location>
</feature>
<dbReference type="STRING" id="35128.B8C9F9"/>
<reference evidence="11 12" key="2">
    <citation type="journal article" date="2008" name="Nature">
        <title>The Phaeodactylum genome reveals the evolutionary history of diatom genomes.</title>
        <authorList>
            <person name="Bowler C."/>
            <person name="Allen A.E."/>
            <person name="Badger J.H."/>
            <person name="Grimwood J."/>
            <person name="Jabbari K."/>
            <person name="Kuo A."/>
            <person name="Maheswari U."/>
            <person name="Martens C."/>
            <person name="Maumus F."/>
            <person name="Otillar R.P."/>
            <person name="Rayko E."/>
            <person name="Salamov A."/>
            <person name="Vandepoele K."/>
            <person name="Beszteri B."/>
            <person name="Gruber A."/>
            <person name="Heijde M."/>
            <person name="Katinka M."/>
            <person name="Mock T."/>
            <person name="Valentin K."/>
            <person name="Verret F."/>
            <person name="Berges J.A."/>
            <person name="Brownlee C."/>
            <person name="Cadoret J.P."/>
            <person name="Chiovitti A."/>
            <person name="Choi C.J."/>
            <person name="Coesel S."/>
            <person name="De Martino A."/>
            <person name="Detter J.C."/>
            <person name="Durkin C."/>
            <person name="Falciatore A."/>
            <person name="Fournet J."/>
            <person name="Haruta M."/>
            <person name="Huysman M.J."/>
            <person name="Jenkins B.D."/>
            <person name="Jiroutova K."/>
            <person name="Jorgensen R.E."/>
            <person name="Joubert Y."/>
            <person name="Kaplan A."/>
            <person name="Kroger N."/>
            <person name="Kroth P.G."/>
            <person name="La Roche J."/>
            <person name="Lindquist E."/>
            <person name="Lommer M."/>
            <person name="Martin-Jezequel V."/>
            <person name="Lopez P.J."/>
            <person name="Lucas S."/>
            <person name="Mangogna M."/>
            <person name="McGinnis K."/>
            <person name="Medlin L.K."/>
            <person name="Montsant A."/>
            <person name="Oudot-Le Secq M.P."/>
            <person name="Napoli C."/>
            <person name="Obornik M."/>
            <person name="Parker M.S."/>
            <person name="Petit J.L."/>
            <person name="Porcel B.M."/>
            <person name="Poulsen N."/>
            <person name="Robison M."/>
            <person name="Rychlewski L."/>
            <person name="Rynearson T.A."/>
            <person name="Schmutz J."/>
            <person name="Shapiro H."/>
            <person name="Siaut M."/>
            <person name="Stanley M."/>
            <person name="Sussman M.R."/>
            <person name="Taylor A.R."/>
            <person name="Vardi A."/>
            <person name="von Dassow P."/>
            <person name="Vyverman W."/>
            <person name="Willis A."/>
            <person name="Wyrwicz L.S."/>
            <person name="Rokhsar D.S."/>
            <person name="Weissenbach J."/>
            <person name="Armbrust E.V."/>
            <person name="Green B.R."/>
            <person name="Van de Peer Y."/>
            <person name="Grigoriev I.V."/>
        </authorList>
    </citation>
    <scope>NUCLEOTIDE SEQUENCE [LARGE SCALE GENOMIC DNA]</scope>
    <source>
        <strain evidence="11 12">CCMP1335</strain>
    </source>
</reference>
<accession>B8C9F9</accession>
<dbReference type="SMART" id="SM00382">
    <property type="entry name" value="AAA"/>
    <property type="match status" value="1"/>
</dbReference>
<feature type="transmembrane region" description="Helical" evidence="9">
    <location>
        <begin position="411"/>
        <end position="437"/>
    </location>
</feature>
<dbReference type="PANTHER" id="PTHR48041">
    <property type="entry name" value="ABC TRANSPORTER G FAMILY MEMBER 28"/>
    <property type="match status" value="1"/>
</dbReference>
<keyword evidence="4" id="KW-0547">Nucleotide-binding</keyword>
<dbReference type="PROSITE" id="PS50893">
    <property type="entry name" value="ABC_TRANSPORTER_2"/>
    <property type="match status" value="1"/>
</dbReference>
<dbReference type="InterPro" id="IPR013525">
    <property type="entry name" value="ABC2_TM"/>
</dbReference>
<dbReference type="GO" id="GO:0140359">
    <property type="term" value="F:ABC-type transporter activity"/>
    <property type="evidence" value="ECO:0007669"/>
    <property type="project" value="InterPro"/>
</dbReference>
<dbReference type="GeneID" id="7446846"/>
<evidence type="ECO:0000256" key="3">
    <source>
        <dbReference type="ARBA" id="ARBA00022692"/>
    </source>
</evidence>
<gene>
    <name evidence="11" type="ORF">THAPSDRAFT_36477</name>
</gene>
<dbReference type="GO" id="GO:0055085">
    <property type="term" value="P:transmembrane transport"/>
    <property type="evidence" value="ECO:0000318"/>
    <property type="project" value="GO_Central"/>
</dbReference>
<dbReference type="Pfam" id="PF00005">
    <property type="entry name" value="ABC_tran"/>
    <property type="match status" value="1"/>
</dbReference>
<dbReference type="AlphaFoldDB" id="B8C9F9"/>
<comment type="subcellular location">
    <subcellularLocation>
        <location evidence="1">Membrane</location>
        <topology evidence="1">Multi-pass membrane protein</topology>
    </subcellularLocation>
</comment>
<keyword evidence="2" id="KW-0813">Transport</keyword>
<evidence type="ECO:0000313" key="11">
    <source>
        <dbReference type="EMBL" id="EED89848.1"/>
    </source>
</evidence>
<evidence type="ECO:0000256" key="6">
    <source>
        <dbReference type="ARBA" id="ARBA00022989"/>
    </source>
</evidence>
<evidence type="ECO:0000256" key="8">
    <source>
        <dbReference type="SAM" id="MobiDB-lite"/>
    </source>
</evidence>
<keyword evidence="12" id="KW-1185">Reference proteome</keyword>
<evidence type="ECO:0000259" key="10">
    <source>
        <dbReference type="PROSITE" id="PS50893"/>
    </source>
</evidence>
<reference evidence="11 12" key="1">
    <citation type="journal article" date="2004" name="Science">
        <title>The genome of the diatom Thalassiosira pseudonana: ecology, evolution, and metabolism.</title>
        <authorList>
            <person name="Armbrust E.V."/>
            <person name="Berges J.A."/>
            <person name="Bowler C."/>
            <person name="Green B.R."/>
            <person name="Martinez D."/>
            <person name="Putnam N.H."/>
            <person name="Zhou S."/>
            <person name="Allen A.E."/>
            <person name="Apt K.E."/>
            <person name="Bechner M."/>
            <person name="Brzezinski M.A."/>
            <person name="Chaal B.K."/>
            <person name="Chiovitti A."/>
            <person name="Davis A.K."/>
            <person name="Demarest M.S."/>
            <person name="Detter J.C."/>
            <person name="Glavina T."/>
            <person name="Goodstein D."/>
            <person name="Hadi M.Z."/>
            <person name="Hellsten U."/>
            <person name="Hildebrand M."/>
            <person name="Jenkins B.D."/>
            <person name="Jurka J."/>
            <person name="Kapitonov V.V."/>
            <person name="Kroger N."/>
            <person name="Lau W.W."/>
            <person name="Lane T.W."/>
            <person name="Larimer F.W."/>
            <person name="Lippmeier J.C."/>
            <person name="Lucas S."/>
            <person name="Medina M."/>
            <person name="Montsant A."/>
            <person name="Obornik M."/>
            <person name="Parker M.S."/>
            <person name="Palenik B."/>
            <person name="Pazour G.J."/>
            <person name="Richardson P.M."/>
            <person name="Rynearson T.A."/>
            <person name="Saito M.A."/>
            <person name="Schwartz D.C."/>
            <person name="Thamatrakoln K."/>
            <person name="Valentin K."/>
            <person name="Vardi A."/>
            <person name="Wilkerson F.P."/>
            <person name="Rokhsar D.S."/>
        </authorList>
    </citation>
    <scope>NUCLEOTIDE SEQUENCE [LARGE SCALE GENOMIC DNA]</scope>
    <source>
        <strain evidence="11 12">CCMP1335</strain>
    </source>
</reference>
<dbReference type="GO" id="GO:0016020">
    <property type="term" value="C:membrane"/>
    <property type="evidence" value="ECO:0000318"/>
    <property type="project" value="GO_Central"/>
</dbReference>
<dbReference type="InterPro" id="IPR003593">
    <property type="entry name" value="AAA+_ATPase"/>
</dbReference>
<dbReference type="InParanoid" id="B8C9F9"/>
<dbReference type="InterPro" id="IPR027417">
    <property type="entry name" value="P-loop_NTPase"/>
</dbReference>
<dbReference type="KEGG" id="tps:THAPSDRAFT_36477"/>
<keyword evidence="7 9" id="KW-0472">Membrane</keyword>
<dbReference type="InterPro" id="IPR043926">
    <property type="entry name" value="ABCG_dom"/>
</dbReference>
<dbReference type="InterPro" id="IPR050352">
    <property type="entry name" value="ABCG_transporters"/>
</dbReference>
<evidence type="ECO:0000256" key="9">
    <source>
        <dbReference type="SAM" id="Phobius"/>
    </source>
</evidence>
<feature type="region of interest" description="Disordered" evidence="8">
    <location>
        <begin position="251"/>
        <end position="287"/>
    </location>
</feature>
<keyword evidence="3 9" id="KW-0812">Transmembrane</keyword>
<dbReference type="OMA" id="AWMGPSG"/>
<dbReference type="PaxDb" id="35128-Thaps36477"/>
<protein>
    <recommendedName>
        <fullName evidence="10">ABC transporter domain-containing protein</fullName>
    </recommendedName>
</protein>
<dbReference type="Proteomes" id="UP000001449">
    <property type="component" value="Chromosome 10"/>
</dbReference>
<keyword evidence="6 9" id="KW-1133">Transmembrane helix</keyword>
<dbReference type="GO" id="GO:0042626">
    <property type="term" value="F:ATPase-coupled transmembrane transporter activity"/>
    <property type="evidence" value="ECO:0000318"/>
    <property type="project" value="GO_Central"/>
</dbReference>
<feature type="transmembrane region" description="Helical" evidence="9">
    <location>
        <begin position="338"/>
        <end position="357"/>
    </location>
</feature>
<feature type="transmembrane region" description="Helical" evidence="9">
    <location>
        <begin position="443"/>
        <end position="468"/>
    </location>
</feature>
<dbReference type="InterPro" id="IPR003439">
    <property type="entry name" value="ABC_transporter-like_ATP-bd"/>
</dbReference>
<sequence>RSILSDVSTKISPYQLTAWMGPSGSGKTSLVSVAAGLLADPTKDLIDNSCIRINNEKGTLPKRLVGVVWQEDLLLPNLTVHETVRFAARLKTPKEQTDGEVEVLVEETLSQLGLTHVQHSLIGGGAGKRGISGGERKRVAVAVELVARPSVLLLDEPTSGLDSSTAFKLMLTLKELASLGHAIAVVIHQPRTSIFNLFDNLLLLQKGNVVYEGKASEVKRYLEACPLCTKLPPETGLADWLMDMIDEDEKRDGGGKLPALWKNHSSKQPQANDATNSADQQLQSTGFNTTPRRMLDKRLSSLAELKSEPKFQTGFVTQLRLLAKRASKQQRGERITRVATLLTACWIAFTALAWGRIPDTSIYVFNRASLLFFMIIAQSNGVVVSSMMAFSSERRLLSRERAKKLYGVLPYFIAKTLSDMVNSVALPLLYGCVVYWLCNFRATAVAFFTFALTYYLTIAAAQSTGLFLSIAIPNFAVALLLAPLLTVCLMILGGFYI</sequence>
<dbReference type="Pfam" id="PF01061">
    <property type="entry name" value="ABC2_membrane"/>
    <property type="match status" value="1"/>
</dbReference>
<dbReference type="GO" id="GO:0005524">
    <property type="term" value="F:ATP binding"/>
    <property type="evidence" value="ECO:0007669"/>
    <property type="project" value="UniProtKB-KW"/>
</dbReference>
<proteinExistence type="predicted"/>
<dbReference type="SUPFAM" id="SSF52540">
    <property type="entry name" value="P-loop containing nucleoside triphosphate hydrolases"/>
    <property type="match status" value="1"/>
</dbReference>
<dbReference type="Pfam" id="PF19055">
    <property type="entry name" value="ABC2_membrane_7"/>
    <property type="match status" value="1"/>
</dbReference>
<dbReference type="EMBL" id="CM000646">
    <property type="protein sequence ID" value="EED89848.1"/>
    <property type="molecule type" value="Genomic_DNA"/>
</dbReference>